<dbReference type="InterPro" id="IPR002509">
    <property type="entry name" value="NODB_dom"/>
</dbReference>
<evidence type="ECO:0000313" key="5">
    <source>
        <dbReference type="Proteomes" id="UP000321790"/>
    </source>
</evidence>
<protein>
    <submittedName>
        <fullName evidence="4">Polysaccharide deacetylase family protein</fullName>
    </submittedName>
</protein>
<gene>
    <name evidence="4" type="ORF">FUA26_15600</name>
</gene>
<keyword evidence="5" id="KW-1185">Reference proteome</keyword>
<dbReference type="CDD" id="cd10917">
    <property type="entry name" value="CE4_NodB_like_6s_7s"/>
    <property type="match status" value="1"/>
</dbReference>
<organism evidence="4 5">
    <name type="scientific">Seonamhaeicola algicola</name>
    <dbReference type="NCBI Taxonomy" id="1719036"/>
    <lineage>
        <taxon>Bacteria</taxon>
        <taxon>Pseudomonadati</taxon>
        <taxon>Bacteroidota</taxon>
        <taxon>Flavobacteriia</taxon>
        <taxon>Flavobacteriales</taxon>
        <taxon>Flavobacteriaceae</taxon>
    </lineage>
</organism>
<dbReference type="PANTHER" id="PTHR10587:SF133">
    <property type="entry name" value="CHITIN DEACETYLASE 1-RELATED"/>
    <property type="match status" value="1"/>
</dbReference>
<evidence type="ECO:0000256" key="1">
    <source>
        <dbReference type="ARBA" id="ARBA00022723"/>
    </source>
</evidence>
<dbReference type="RefSeq" id="WP_147138278.1">
    <property type="nucleotide sequence ID" value="NZ_VOSC01000033.1"/>
</dbReference>
<dbReference type="GO" id="GO:0016810">
    <property type="term" value="F:hydrolase activity, acting on carbon-nitrogen (but not peptide) bonds"/>
    <property type="evidence" value="ECO:0007669"/>
    <property type="project" value="InterPro"/>
</dbReference>
<evidence type="ECO:0000313" key="4">
    <source>
        <dbReference type="EMBL" id="TXE06388.1"/>
    </source>
</evidence>
<dbReference type="InterPro" id="IPR050248">
    <property type="entry name" value="Polysacc_deacetylase_ArnD"/>
</dbReference>
<dbReference type="Proteomes" id="UP000321790">
    <property type="component" value="Unassembled WGS sequence"/>
</dbReference>
<evidence type="ECO:0000256" key="2">
    <source>
        <dbReference type="ARBA" id="ARBA00022801"/>
    </source>
</evidence>
<dbReference type="OrthoDB" id="9812065at2"/>
<keyword evidence="1" id="KW-0479">Metal-binding</keyword>
<evidence type="ECO:0000259" key="3">
    <source>
        <dbReference type="PROSITE" id="PS51677"/>
    </source>
</evidence>
<reference evidence="5" key="1">
    <citation type="submission" date="2019-08" db="EMBL/GenBank/DDBJ databases">
        <title>Seonamhaeicola sediminis sp. nov., isolated from marine sediment.</title>
        <authorList>
            <person name="Cao W.R."/>
        </authorList>
    </citation>
    <scope>NUCLEOTIDE SEQUENCE [LARGE SCALE GENOMIC DNA]</scope>
    <source>
        <strain evidence="5">Gy8</strain>
    </source>
</reference>
<accession>A0A5C7ACR6</accession>
<name>A0A5C7ACR6_9FLAO</name>
<dbReference type="Pfam" id="PF01522">
    <property type="entry name" value="Polysacc_deac_1"/>
    <property type="match status" value="1"/>
</dbReference>
<dbReference type="EMBL" id="VOSC01000033">
    <property type="protein sequence ID" value="TXE06388.1"/>
    <property type="molecule type" value="Genomic_DNA"/>
</dbReference>
<dbReference type="GO" id="GO:0046872">
    <property type="term" value="F:metal ion binding"/>
    <property type="evidence" value="ECO:0007669"/>
    <property type="project" value="UniProtKB-KW"/>
</dbReference>
<keyword evidence="2" id="KW-0378">Hydrolase</keyword>
<dbReference type="Gene3D" id="3.20.20.370">
    <property type="entry name" value="Glycoside hydrolase/deacetylase"/>
    <property type="match status" value="1"/>
</dbReference>
<dbReference type="PANTHER" id="PTHR10587">
    <property type="entry name" value="GLYCOSYL TRANSFERASE-RELATED"/>
    <property type="match status" value="1"/>
</dbReference>
<proteinExistence type="predicted"/>
<dbReference type="InterPro" id="IPR011330">
    <property type="entry name" value="Glyco_hydro/deAcase_b/a-brl"/>
</dbReference>
<dbReference type="GO" id="GO:0016020">
    <property type="term" value="C:membrane"/>
    <property type="evidence" value="ECO:0007669"/>
    <property type="project" value="TreeGrafter"/>
</dbReference>
<dbReference type="AlphaFoldDB" id="A0A5C7ACR6"/>
<dbReference type="PROSITE" id="PS51677">
    <property type="entry name" value="NODB"/>
    <property type="match status" value="1"/>
</dbReference>
<dbReference type="GO" id="GO:0005975">
    <property type="term" value="P:carbohydrate metabolic process"/>
    <property type="evidence" value="ECO:0007669"/>
    <property type="project" value="InterPro"/>
</dbReference>
<sequence>MPLIPVKTPKFLKRMFPKYIWDIPSKKKVLYLTFDDGPTPVVTQWVLNTLNQYQAKATFFCIGNNIDKHPEIFKSVIANGHSIGNHTYNHLKGWKTKTNWYISNTIKAQKTIDLNSLKNNTTQVTNQLFRPPYGKIKPLQGKKLRALGFNIVMWDVLSFDWDKNIKKQQCLNNVIKKAKTGSIIVFHDSEKAKKNMMFALPKVLEHFSKKGYSFKALN</sequence>
<comment type="caution">
    <text evidence="4">The sequence shown here is derived from an EMBL/GenBank/DDBJ whole genome shotgun (WGS) entry which is preliminary data.</text>
</comment>
<feature type="domain" description="NodB homology" evidence="3">
    <location>
        <begin position="28"/>
        <end position="215"/>
    </location>
</feature>
<dbReference type="SUPFAM" id="SSF88713">
    <property type="entry name" value="Glycoside hydrolase/deacetylase"/>
    <property type="match status" value="1"/>
</dbReference>